<evidence type="ECO:0000256" key="2">
    <source>
        <dbReference type="ARBA" id="ARBA00022748"/>
    </source>
</evidence>
<dbReference type="PANTHER" id="PTHR42852">
    <property type="entry name" value="THIOL:DISULFIDE INTERCHANGE PROTEIN DSBE"/>
    <property type="match status" value="1"/>
</dbReference>
<evidence type="ECO:0000259" key="5">
    <source>
        <dbReference type="PROSITE" id="PS51352"/>
    </source>
</evidence>
<dbReference type="Proteomes" id="UP001501302">
    <property type="component" value="Unassembled WGS sequence"/>
</dbReference>
<protein>
    <recommendedName>
        <fullName evidence="5">Thioredoxin domain-containing protein</fullName>
    </recommendedName>
</protein>
<dbReference type="InterPro" id="IPR050553">
    <property type="entry name" value="Thioredoxin_ResA/DsbE_sf"/>
</dbReference>
<feature type="domain" description="Thioredoxin" evidence="5">
    <location>
        <begin position="314"/>
        <end position="458"/>
    </location>
</feature>
<evidence type="ECO:0000256" key="4">
    <source>
        <dbReference type="ARBA" id="ARBA00023284"/>
    </source>
</evidence>
<reference evidence="7" key="1">
    <citation type="journal article" date="2019" name="Int. J. Syst. Evol. Microbiol.">
        <title>The Global Catalogue of Microorganisms (GCM) 10K type strain sequencing project: providing services to taxonomists for standard genome sequencing and annotation.</title>
        <authorList>
            <consortium name="The Broad Institute Genomics Platform"/>
            <consortium name="The Broad Institute Genome Sequencing Center for Infectious Disease"/>
            <person name="Wu L."/>
            <person name="Ma J."/>
        </authorList>
    </citation>
    <scope>NUCLEOTIDE SEQUENCE [LARGE SCALE GENOMIC DNA]</scope>
    <source>
        <strain evidence="7">JCM 18285</strain>
    </source>
</reference>
<organism evidence="6 7">
    <name type="scientific">Algibacter agarivorans</name>
    <dbReference type="NCBI Taxonomy" id="1109741"/>
    <lineage>
        <taxon>Bacteria</taxon>
        <taxon>Pseudomonadati</taxon>
        <taxon>Bacteroidota</taxon>
        <taxon>Flavobacteriia</taxon>
        <taxon>Flavobacteriales</taxon>
        <taxon>Flavobacteriaceae</taxon>
        <taxon>Algibacter</taxon>
    </lineage>
</organism>
<sequence>MKKLFFLAFAIALIACKEETKVDYAIISGKITNKTIEDLSINSYDRSFTENIAVSDDGSFQDTLSTDLNAYVLFDGKNPVFLSIEPRYHLTINYDAKDFANTLSITGKGAEVNNYLITKRKIEQKLFGNGREIYSFDEAYFKEKLMAIKNAHDSLLNSSKGISDDYRTKEKRNIQYGYLNKLKDYENAHRYLTGNREFTVSNDFLKELEDIDYSNESDFNFSNDYKAILTNHYMNKANDLGEKESITDNGLAFIKTVSSIKNTTIKNALLYDYASYNLKSSADVDGLYKAFLENSTSEKNNALITDIYNTLTALTKGKPSPKFINYENNAGGTTSLDDLKGKFVYIDVWATWCKPCINEIPSLKKVEEQFHGKNIEFVSISIDRITDHDKWKSMVNNGALGGIQLFAGKDSESSFVKDYQIESIPRFILIDTEGHIVDANAPRPSSPELIDLLASLNI</sequence>
<proteinExistence type="predicted"/>
<dbReference type="Gene3D" id="3.40.30.10">
    <property type="entry name" value="Glutaredoxin"/>
    <property type="match status" value="1"/>
</dbReference>
<evidence type="ECO:0000313" key="6">
    <source>
        <dbReference type="EMBL" id="GAA4943593.1"/>
    </source>
</evidence>
<keyword evidence="3" id="KW-1015">Disulfide bond</keyword>
<dbReference type="PROSITE" id="PS51257">
    <property type="entry name" value="PROKAR_LIPOPROTEIN"/>
    <property type="match status" value="1"/>
</dbReference>
<evidence type="ECO:0000313" key="7">
    <source>
        <dbReference type="Proteomes" id="UP001501302"/>
    </source>
</evidence>
<keyword evidence="4" id="KW-0676">Redox-active center</keyword>
<accession>A0ABP9GL58</accession>
<dbReference type="PANTHER" id="PTHR42852:SF6">
    <property type="entry name" value="THIOL:DISULFIDE INTERCHANGE PROTEIN DSBE"/>
    <property type="match status" value="1"/>
</dbReference>
<dbReference type="RefSeq" id="WP_345191295.1">
    <property type="nucleotide sequence ID" value="NZ_BAABJJ010000020.1"/>
</dbReference>
<dbReference type="Pfam" id="PF00578">
    <property type="entry name" value="AhpC-TSA"/>
    <property type="match status" value="1"/>
</dbReference>
<evidence type="ECO:0000256" key="3">
    <source>
        <dbReference type="ARBA" id="ARBA00023157"/>
    </source>
</evidence>
<dbReference type="InterPro" id="IPR036249">
    <property type="entry name" value="Thioredoxin-like_sf"/>
</dbReference>
<dbReference type="PROSITE" id="PS51352">
    <property type="entry name" value="THIOREDOXIN_2"/>
    <property type="match status" value="1"/>
</dbReference>
<dbReference type="SUPFAM" id="SSF52833">
    <property type="entry name" value="Thioredoxin-like"/>
    <property type="match status" value="1"/>
</dbReference>
<gene>
    <name evidence="6" type="ORF">GCM10023314_15790</name>
</gene>
<dbReference type="EMBL" id="BAABJJ010000020">
    <property type="protein sequence ID" value="GAA4943593.1"/>
    <property type="molecule type" value="Genomic_DNA"/>
</dbReference>
<comment type="subcellular location">
    <subcellularLocation>
        <location evidence="1">Cell envelope</location>
    </subcellularLocation>
</comment>
<dbReference type="InterPro" id="IPR000866">
    <property type="entry name" value="AhpC/TSA"/>
</dbReference>
<comment type="caution">
    <text evidence="6">The sequence shown here is derived from an EMBL/GenBank/DDBJ whole genome shotgun (WGS) entry which is preliminary data.</text>
</comment>
<name>A0ABP9GL58_9FLAO</name>
<evidence type="ECO:0000256" key="1">
    <source>
        <dbReference type="ARBA" id="ARBA00004196"/>
    </source>
</evidence>
<dbReference type="InterPro" id="IPR013766">
    <property type="entry name" value="Thioredoxin_domain"/>
</dbReference>
<dbReference type="CDD" id="cd02966">
    <property type="entry name" value="TlpA_like_family"/>
    <property type="match status" value="1"/>
</dbReference>
<keyword evidence="2" id="KW-0201">Cytochrome c-type biogenesis</keyword>
<keyword evidence="7" id="KW-1185">Reference proteome</keyword>